<dbReference type="InterPro" id="IPR005545">
    <property type="entry name" value="YCII"/>
</dbReference>
<dbReference type="InterPro" id="IPR011008">
    <property type="entry name" value="Dimeric_a/b-barrel"/>
</dbReference>
<comment type="caution">
    <text evidence="3">The sequence shown here is derived from an EMBL/GenBank/DDBJ whole genome shotgun (WGS) entry which is preliminary data.</text>
</comment>
<evidence type="ECO:0000256" key="1">
    <source>
        <dbReference type="ARBA" id="ARBA00007689"/>
    </source>
</evidence>
<evidence type="ECO:0000259" key="2">
    <source>
        <dbReference type="Pfam" id="PF03795"/>
    </source>
</evidence>
<dbReference type="OrthoDB" id="9807535at2"/>
<sequence length="122" mass="13009">MKYLVLIYNDAEALAALDPDRAQTLTEACNAHADALRQNGRLLGAMRLPPASAATSLRIRNGRLLATDGPYAETKEQLGGFIVIEARDLNEAIRLVSAHPGAYNGCLEVRPLPTDAALGRAA</sequence>
<evidence type="ECO:0000313" key="3">
    <source>
        <dbReference type="EMBL" id="TKR30382.1"/>
    </source>
</evidence>
<dbReference type="PANTHER" id="PTHR35174:SF3">
    <property type="entry name" value="BLL7171 PROTEIN"/>
    <property type="match status" value="1"/>
</dbReference>
<reference evidence="3 4" key="1">
    <citation type="submission" date="2019-04" db="EMBL/GenBank/DDBJ databases">
        <title>Reference strain of H23.</title>
        <authorList>
            <person name="Luo X."/>
        </authorList>
    </citation>
    <scope>NUCLEOTIDE SEQUENCE [LARGE SCALE GENOMIC DNA]</scope>
    <source>
        <strain evidence="3 4">H23</strain>
    </source>
</reference>
<organism evidence="3 4">
    <name type="scientific">Luteimonas gilva</name>
    <dbReference type="NCBI Taxonomy" id="2572684"/>
    <lineage>
        <taxon>Bacteria</taxon>
        <taxon>Pseudomonadati</taxon>
        <taxon>Pseudomonadota</taxon>
        <taxon>Gammaproteobacteria</taxon>
        <taxon>Lysobacterales</taxon>
        <taxon>Lysobacteraceae</taxon>
        <taxon>Luteimonas</taxon>
    </lineage>
</organism>
<dbReference type="Proteomes" id="UP000308707">
    <property type="component" value="Unassembled WGS sequence"/>
</dbReference>
<dbReference type="EMBL" id="SZUA01000002">
    <property type="protein sequence ID" value="TKR30382.1"/>
    <property type="molecule type" value="Genomic_DNA"/>
</dbReference>
<dbReference type="AlphaFoldDB" id="A0A4U5JLC7"/>
<evidence type="ECO:0000313" key="4">
    <source>
        <dbReference type="Proteomes" id="UP000308707"/>
    </source>
</evidence>
<dbReference type="RefSeq" id="WP_137266812.1">
    <property type="nucleotide sequence ID" value="NZ_SZUA01000002.1"/>
</dbReference>
<protein>
    <submittedName>
        <fullName evidence="3">YciI family protein</fullName>
    </submittedName>
</protein>
<accession>A0A4U5JLC7</accession>
<dbReference type="SUPFAM" id="SSF54909">
    <property type="entry name" value="Dimeric alpha+beta barrel"/>
    <property type="match status" value="1"/>
</dbReference>
<keyword evidence="4" id="KW-1185">Reference proteome</keyword>
<dbReference type="Gene3D" id="3.30.70.1060">
    <property type="entry name" value="Dimeric alpha+beta barrel"/>
    <property type="match status" value="1"/>
</dbReference>
<dbReference type="Pfam" id="PF03795">
    <property type="entry name" value="YCII"/>
    <property type="match status" value="1"/>
</dbReference>
<gene>
    <name evidence="3" type="ORF">FCE95_09645</name>
</gene>
<comment type="similarity">
    <text evidence="1">Belongs to the YciI family.</text>
</comment>
<feature type="domain" description="YCII-related" evidence="2">
    <location>
        <begin position="1"/>
        <end position="111"/>
    </location>
</feature>
<proteinExistence type="inferred from homology"/>
<dbReference type="PANTHER" id="PTHR35174">
    <property type="entry name" value="BLL7171 PROTEIN-RELATED"/>
    <property type="match status" value="1"/>
</dbReference>
<name>A0A4U5JLC7_9GAMM</name>